<dbReference type="RefSeq" id="WP_203628777.1">
    <property type="nucleotide sequence ID" value="NZ_BNJR01000004.1"/>
</dbReference>
<comment type="caution">
    <text evidence="1">The sequence shown here is derived from an EMBL/GenBank/DDBJ whole genome shotgun (WGS) entry which is preliminary data.</text>
</comment>
<name>A0ABQ3VWY8_9LACO</name>
<evidence type="ECO:0000313" key="1">
    <source>
        <dbReference type="EMBL" id="GHP12706.1"/>
    </source>
</evidence>
<evidence type="ECO:0008006" key="3">
    <source>
        <dbReference type="Google" id="ProtNLM"/>
    </source>
</evidence>
<reference evidence="1 2" key="1">
    <citation type="journal article" date="2021" name="Int. J. Syst. Evol. Microbiol.">
        <title>Lentilactobacillus fungorum sp. nov., isolated from spent mushroom substrates.</title>
        <authorList>
            <person name="Tohno M."/>
            <person name="Tanizawa Y."/>
            <person name="Kojima Y."/>
            <person name="Sakamoto M."/>
            <person name="Ohkuma M."/>
            <person name="Kobayashi H."/>
        </authorList>
    </citation>
    <scope>NUCLEOTIDE SEQUENCE [LARGE SCALE GENOMIC DNA]</scope>
    <source>
        <strain evidence="1 2">YK48G</strain>
    </source>
</reference>
<protein>
    <recommendedName>
        <fullName evidence="3">Phage protein</fullName>
    </recommendedName>
</protein>
<dbReference type="EMBL" id="BNJR01000004">
    <property type="protein sequence ID" value="GHP12706.1"/>
    <property type="molecule type" value="Genomic_DNA"/>
</dbReference>
<organism evidence="1 2">
    <name type="scientific">Lentilactobacillus fungorum</name>
    <dbReference type="NCBI Taxonomy" id="2201250"/>
    <lineage>
        <taxon>Bacteria</taxon>
        <taxon>Bacillati</taxon>
        <taxon>Bacillota</taxon>
        <taxon>Bacilli</taxon>
        <taxon>Lactobacillales</taxon>
        <taxon>Lactobacillaceae</taxon>
        <taxon>Lentilactobacillus</taxon>
    </lineage>
</organism>
<dbReference type="Proteomes" id="UP000604765">
    <property type="component" value="Unassembled WGS sequence"/>
</dbReference>
<evidence type="ECO:0000313" key="2">
    <source>
        <dbReference type="Proteomes" id="UP000604765"/>
    </source>
</evidence>
<keyword evidence="2" id="KW-1185">Reference proteome</keyword>
<gene>
    <name evidence="1" type="ORF">YK48G_01310</name>
</gene>
<accession>A0ABQ3VWY8</accession>
<sequence>MMKNDRTEWNKNWQKKNPEHARYLRYRSTARNFIKKHAMFEDVGELEELLEQRRKELSEN</sequence>
<proteinExistence type="predicted"/>